<feature type="compositionally biased region" description="Low complexity" evidence="2">
    <location>
        <begin position="343"/>
        <end position="356"/>
    </location>
</feature>
<protein>
    <submittedName>
        <fullName evidence="3">Uncharacterized protein</fullName>
    </submittedName>
</protein>
<feature type="coiled-coil region" evidence="1">
    <location>
        <begin position="176"/>
        <end position="311"/>
    </location>
</feature>
<feature type="region of interest" description="Disordered" evidence="2">
    <location>
        <begin position="501"/>
        <end position="528"/>
    </location>
</feature>
<feature type="region of interest" description="Disordered" evidence="2">
    <location>
        <begin position="388"/>
        <end position="408"/>
    </location>
</feature>
<keyword evidence="4" id="KW-1185">Reference proteome</keyword>
<dbReference type="AlphaFoldDB" id="A0A4U7KWV4"/>
<feature type="region of interest" description="Disordered" evidence="2">
    <location>
        <begin position="1"/>
        <end position="101"/>
    </location>
</feature>
<dbReference type="OrthoDB" id="2554668at2759"/>
<feature type="region of interest" description="Disordered" evidence="2">
    <location>
        <begin position="616"/>
        <end position="635"/>
    </location>
</feature>
<feature type="region of interest" description="Disordered" evidence="2">
    <location>
        <begin position="780"/>
        <end position="832"/>
    </location>
</feature>
<keyword evidence="1" id="KW-0175">Coiled coil</keyword>
<sequence length="901" mass="96602">MNPYSSRRDGYRSSDPRGRSRSPPPSRDFQEREAPHARINRDHDAPPKLLPRKPGTSANALPVSASGSLADNHASTSASASAHDRNVPTSRPEPSTLHGLSGAAPASAAVIGTHAELAGRLYVSKPDIYLFEIMQAKNLAIFKDQMELDDQKEKLDRVQGWFDKANSNDPRHLARLTDQQKIVKNLQQKVQSATLDLYRLQVDFNVQSFTSLMTPILAQFESRLQGLHREAQEERERDRKVHEELQKAATTHWGQINRCQSDVTKIKGDLSALTKDNDRLHNDAKNMRKDLDADVARIKDNRERIKRLETEVAAMPDKAAKSVAGMPSAAGASVRAATTAPSSPAAAHVARSSAPSTVLDPGSGTAAQPNAAPASAWTAVPTFVAATNHSTTQHPPPPLPAAVSSSPSVSEAVTRAQFRKWVRGHEQDLELRFDEVIDRAVHEALMENRACMDDRIRALARSWKSKVLRGEGASTEQTQAAINANTGDPASATAVAADGAESMEIETEQEQQNQVPAQRSLARGPPGSLPCSPVAVHTTANRIKPTQAAIEQTSQNGVPAITSIQSQPVSAGATVSSAPTATSSGVSIPGPASEPHKGGTASIASAMMTNATETTQRAAGGAGQSHIVKQDGTQKRMTDMPVEVLAAIRGTLNEHGMKLAAIEQKVDALAFPENESFARLIGSPDKVKQLVELLRENGLFDVATAVSSVLVQIQPNIDQIRARLGALRTSQQVLEAWRPEIVATVDKKAADLQKQLEMLDDQCSLQGALLVKLVEHANPRQTPVGANNSASGGGAQASPVTHSSAVRSPMVQPTQHAQAPPVPRPSPLDVSPLSNPIMRPPSGMDAAATALSAHMQPAAQQRPVMHQVLAQRYPQPPQHVAHAVTRGTNQYQDPNHRQGYH</sequence>
<feature type="compositionally biased region" description="Basic and acidic residues" evidence="2">
    <location>
        <begin position="28"/>
        <end position="46"/>
    </location>
</feature>
<evidence type="ECO:0000313" key="3">
    <source>
        <dbReference type="EMBL" id="TKY88990.1"/>
    </source>
</evidence>
<dbReference type="GO" id="GO:0031124">
    <property type="term" value="P:mRNA 3'-end processing"/>
    <property type="evidence" value="ECO:0007669"/>
    <property type="project" value="TreeGrafter"/>
</dbReference>
<gene>
    <name evidence="3" type="ORF">EX895_002231</name>
</gene>
<feature type="region of interest" description="Disordered" evidence="2">
    <location>
        <begin position="572"/>
        <end position="600"/>
    </location>
</feature>
<organism evidence="3 4">
    <name type="scientific">Sporisorium graminicola</name>
    <dbReference type="NCBI Taxonomy" id="280036"/>
    <lineage>
        <taxon>Eukaryota</taxon>
        <taxon>Fungi</taxon>
        <taxon>Dikarya</taxon>
        <taxon>Basidiomycota</taxon>
        <taxon>Ustilaginomycotina</taxon>
        <taxon>Ustilaginomycetes</taxon>
        <taxon>Ustilaginales</taxon>
        <taxon>Ustilaginaceae</taxon>
        <taxon>Sporisorium</taxon>
    </lineage>
</organism>
<dbReference type="KEGG" id="sgra:EX895_002231"/>
<feature type="region of interest" description="Disordered" evidence="2">
    <location>
        <begin position="343"/>
        <end position="373"/>
    </location>
</feature>
<name>A0A4U7KWV4_9BASI</name>
<accession>A0A4U7KWV4</accession>
<dbReference type="Proteomes" id="UP000306050">
    <property type="component" value="Chromosome SGRAM_13"/>
</dbReference>
<feature type="compositionally biased region" description="Low complexity" evidence="2">
    <location>
        <begin position="572"/>
        <end position="587"/>
    </location>
</feature>
<dbReference type="RefSeq" id="XP_029740975.1">
    <property type="nucleotide sequence ID" value="XM_029882830.1"/>
</dbReference>
<feature type="compositionally biased region" description="Basic and acidic residues" evidence="2">
    <location>
        <begin position="1"/>
        <end position="18"/>
    </location>
</feature>
<dbReference type="GeneID" id="40725126"/>
<feature type="compositionally biased region" description="Polar residues" evidence="2">
    <location>
        <begin position="799"/>
        <end position="817"/>
    </location>
</feature>
<proteinExistence type="predicted"/>
<evidence type="ECO:0000256" key="2">
    <source>
        <dbReference type="SAM" id="MobiDB-lite"/>
    </source>
</evidence>
<dbReference type="PANTHER" id="PTHR12460">
    <property type="entry name" value="CYCLIN-DEPENDENT KINASE INHIBITOR-RELATED PROTEIN"/>
    <property type="match status" value="1"/>
</dbReference>
<evidence type="ECO:0000313" key="4">
    <source>
        <dbReference type="Proteomes" id="UP000306050"/>
    </source>
</evidence>
<dbReference type="GO" id="GO:0000993">
    <property type="term" value="F:RNA polymerase II complex binding"/>
    <property type="evidence" value="ECO:0007669"/>
    <property type="project" value="TreeGrafter"/>
</dbReference>
<reference evidence="3 4" key="1">
    <citation type="submission" date="2019-05" db="EMBL/GenBank/DDBJ databases">
        <title>Sporisorium graminicola CBS 10092 draft sequencing and annotation.</title>
        <authorList>
            <person name="Solano-Gonzalez S."/>
            <person name="Caddick M.X."/>
            <person name="Darby A."/>
        </authorList>
    </citation>
    <scope>NUCLEOTIDE SEQUENCE [LARGE SCALE GENOMIC DNA]</scope>
    <source>
        <strain evidence="3 4">CBS 10092</strain>
    </source>
</reference>
<dbReference type="PANTHER" id="PTHR12460:SF0">
    <property type="entry name" value="CID DOMAIN-CONTAINING PROTEIN-RELATED"/>
    <property type="match status" value="1"/>
</dbReference>
<dbReference type="Gene3D" id="1.20.1170.10">
    <property type="match status" value="1"/>
</dbReference>
<comment type="caution">
    <text evidence="3">The sequence shown here is derived from an EMBL/GenBank/DDBJ whole genome shotgun (WGS) entry which is preliminary data.</text>
</comment>
<evidence type="ECO:0000256" key="1">
    <source>
        <dbReference type="SAM" id="Coils"/>
    </source>
</evidence>
<dbReference type="EMBL" id="SRRM01000006">
    <property type="protein sequence ID" value="TKY88990.1"/>
    <property type="molecule type" value="Genomic_DNA"/>
</dbReference>